<comment type="function">
    <text evidence="15">Catalyzes the condensation of pantoate with beta-alanine in an ATP-dependent reaction via a pantoyl-adenylate intermediate.</text>
</comment>
<dbReference type="Gene3D" id="3.30.1300.10">
    <property type="entry name" value="Pantoate-beta-alanine ligase, C-terminal domain"/>
    <property type="match status" value="1"/>
</dbReference>
<evidence type="ECO:0000256" key="4">
    <source>
        <dbReference type="ARBA" id="ARBA00022490"/>
    </source>
</evidence>
<comment type="similarity">
    <text evidence="15">In the N-terminal section; belongs to the pantothenate synthetase family.</text>
</comment>
<comment type="function">
    <text evidence="15">Catalyzes the transfer of a phosphate group from ATP to either CMP or dCMP to form CDP or dCDP and ADP, respectively.</text>
</comment>
<evidence type="ECO:0000256" key="2">
    <source>
        <dbReference type="ARBA" id="ARBA00009256"/>
    </source>
</evidence>
<name>A0ABY5AX26_9CYAN</name>
<comment type="similarity">
    <text evidence="3">Belongs to the cytidylate kinase family. Type 1 subfamily.</text>
</comment>
<keyword evidence="10 15" id="KW-0067">ATP-binding</keyword>
<dbReference type="Proteomes" id="UP001056708">
    <property type="component" value="Chromosome"/>
</dbReference>
<evidence type="ECO:0000256" key="10">
    <source>
        <dbReference type="ARBA" id="ARBA00022840"/>
    </source>
</evidence>
<keyword evidence="6 15" id="KW-0566">Pantothenate biosynthesis</keyword>
<dbReference type="EC" id="2.7.4.25" evidence="15"/>
<dbReference type="InterPro" id="IPR003136">
    <property type="entry name" value="Cytidylate_kin"/>
</dbReference>
<evidence type="ECO:0000256" key="1">
    <source>
        <dbReference type="ARBA" id="ARBA00004990"/>
    </source>
</evidence>
<dbReference type="GO" id="GO:0016301">
    <property type="term" value="F:kinase activity"/>
    <property type="evidence" value="ECO:0007669"/>
    <property type="project" value="UniProtKB-KW"/>
</dbReference>
<feature type="active site" description="Proton donor" evidence="15">
    <location>
        <position position="36"/>
    </location>
</feature>
<comment type="catalytic activity">
    <reaction evidence="12 15">
        <text>dCMP + ATP = dCDP + ADP</text>
        <dbReference type="Rhea" id="RHEA:25094"/>
        <dbReference type="ChEBI" id="CHEBI:30616"/>
        <dbReference type="ChEBI" id="CHEBI:57566"/>
        <dbReference type="ChEBI" id="CHEBI:58593"/>
        <dbReference type="ChEBI" id="CHEBI:456216"/>
        <dbReference type="EC" id="2.7.4.25"/>
    </reaction>
</comment>
<keyword evidence="5 15" id="KW-0436">Ligase</keyword>
<dbReference type="InterPro" id="IPR027417">
    <property type="entry name" value="P-loop_NTPase"/>
</dbReference>
<proteinExistence type="inferred from homology"/>
<dbReference type="GO" id="GO:0004592">
    <property type="term" value="F:pantoate-beta-alanine ligase activity"/>
    <property type="evidence" value="ECO:0007669"/>
    <property type="project" value="UniProtKB-EC"/>
</dbReference>
<evidence type="ECO:0000256" key="6">
    <source>
        <dbReference type="ARBA" id="ARBA00022655"/>
    </source>
</evidence>
<dbReference type="PANTHER" id="PTHR21299">
    <property type="entry name" value="CYTIDYLATE KINASE/PANTOATE-BETA-ALANINE LIGASE"/>
    <property type="match status" value="1"/>
</dbReference>
<comment type="subcellular location">
    <subcellularLocation>
        <location evidence="15">Cytoplasm</location>
    </subcellularLocation>
</comment>
<keyword evidence="7 15" id="KW-0808">Transferase</keyword>
<evidence type="ECO:0000313" key="17">
    <source>
        <dbReference type="EMBL" id="USR92784.1"/>
    </source>
</evidence>
<comment type="similarity">
    <text evidence="2">Belongs to the pantothenate synthetase family.</text>
</comment>
<comment type="catalytic activity">
    <reaction evidence="13 15">
        <text>(R)-pantoate + beta-alanine + ATP = (R)-pantothenate + AMP + diphosphate + H(+)</text>
        <dbReference type="Rhea" id="RHEA:10912"/>
        <dbReference type="ChEBI" id="CHEBI:15378"/>
        <dbReference type="ChEBI" id="CHEBI:15980"/>
        <dbReference type="ChEBI" id="CHEBI:29032"/>
        <dbReference type="ChEBI" id="CHEBI:30616"/>
        <dbReference type="ChEBI" id="CHEBI:33019"/>
        <dbReference type="ChEBI" id="CHEBI:57966"/>
        <dbReference type="ChEBI" id="CHEBI:456215"/>
        <dbReference type="EC" id="6.3.2.1"/>
    </reaction>
</comment>
<dbReference type="HAMAP" id="MF_00238">
    <property type="entry name" value="Cytidyl_kinase_type1"/>
    <property type="match status" value="1"/>
</dbReference>
<evidence type="ECO:0000256" key="13">
    <source>
        <dbReference type="ARBA" id="ARBA00048258"/>
    </source>
</evidence>
<dbReference type="NCBIfam" id="NF010004">
    <property type="entry name" value="PRK13477.1"/>
    <property type="match status" value="1"/>
</dbReference>
<accession>A0ABY5AX26</accession>
<dbReference type="InterPro" id="IPR014729">
    <property type="entry name" value="Rossmann-like_a/b/a_fold"/>
</dbReference>
<keyword evidence="11 15" id="KW-0511">Multifunctional enzyme</keyword>
<keyword evidence="8 15" id="KW-0547">Nucleotide-binding</keyword>
<evidence type="ECO:0000256" key="3">
    <source>
        <dbReference type="ARBA" id="ARBA00009427"/>
    </source>
</evidence>
<feature type="region of interest" description="Cytidylate kinase" evidence="15">
    <location>
        <begin position="283"/>
        <end position="508"/>
    </location>
</feature>
<dbReference type="NCBIfam" id="TIGR00018">
    <property type="entry name" value="panC"/>
    <property type="match status" value="1"/>
</dbReference>
<dbReference type="HAMAP" id="MF_00158">
    <property type="entry name" value="PanC"/>
    <property type="match status" value="1"/>
</dbReference>
<dbReference type="Pfam" id="PF02224">
    <property type="entry name" value="Cytidylate_kin"/>
    <property type="match status" value="1"/>
</dbReference>
<comment type="pathway">
    <text evidence="1 15">Cofactor biosynthesis; (R)-pantothenate biosynthesis; (R)-pantothenate from (R)-pantoate and beta-alanine: step 1/1.</text>
</comment>
<feature type="binding site" evidence="15">
    <location>
        <begin position="152"/>
        <end position="155"/>
    </location>
    <ligand>
        <name>ATP</name>
        <dbReference type="ChEBI" id="CHEBI:30616"/>
    </ligand>
</feature>
<dbReference type="RefSeq" id="WP_252664961.1">
    <property type="nucleotide sequence ID" value="NZ_CP098611.1"/>
</dbReference>
<reference evidence="17" key="1">
    <citation type="submission" date="2022-06" db="EMBL/GenBank/DDBJ databases">
        <title>Genome sequence of Phormidium yuhuli AB48 isolated from an industrial photobioreactor environment.</title>
        <authorList>
            <person name="Qiu Y."/>
            <person name="Noonan A.J.C."/>
            <person name="Dofher K."/>
            <person name="Koch M."/>
            <person name="Kieft B."/>
            <person name="Lin X."/>
            <person name="Ziels R.M."/>
            <person name="Hallam S.J."/>
        </authorList>
    </citation>
    <scope>NUCLEOTIDE SEQUENCE</scope>
    <source>
        <strain evidence="17">AB48</strain>
    </source>
</reference>
<evidence type="ECO:0000256" key="15">
    <source>
        <dbReference type="HAMAP-Rule" id="MF_01349"/>
    </source>
</evidence>
<dbReference type="InterPro" id="IPR003721">
    <property type="entry name" value="Pantoate_ligase"/>
</dbReference>
<evidence type="ECO:0000259" key="16">
    <source>
        <dbReference type="Pfam" id="PF02224"/>
    </source>
</evidence>
<dbReference type="Gene3D" id="3.40.50.300">
    <property type="entry name" value="P-loop containing nucleotide triphosphate hydrolases"/>
    <property type="match status" value="1"/>
</dbReference>
<evidence type="ECO:0000256" key="12">
    <source>
        <dbReference type="ARBA" id="ARBA00047615"/>
    </source>
</evidence>
<evidence type="ECO:0000256" key="14">
    <source>
        <dbReference type="ARBA" id="ARBA00048478"/>
    </source>
</evidence>
<dbReference type="HAMAP" id="MF_01349">
    <property type="entry name" value="PanCY"/>
    <property type="match status" value="1"/>
</dbReference>
<feature type="binding site" evidence="15">
    <location>
        <position position="60"/>
    </location>
    <ligand>
        <name>(R)-pantoate</name>
        <dbReference type="ChEBI" id="CHEBI:15980"/>
    </ligand>
</feature>
<evidence type="ECO:0000256" key="9">
    <source>
        <dbReference type="ARBA" id="ARBA00022777"/>
    </source>
</evidence>
<feature type="binding site" evidence="15">
    <location>
        <position position="158"/>
    </location>
    <ligand>
        <name>(R)-pantoate</name>
        <dbReference type="ChEBI" id="CHEBI:15980"/>
    </ligand>
</feature>
<feature type="region of interest" description="Pantoate--beta-alanine ligase" evidence="15">
    <location>
        <begin position="1"/>
        <end position="282"/>
    </location>
</feature>
<dbReference type="InterPro" id="IPR024894">
    <property type="entry name" value="Pantoate_ligase/cytidylate_kin"/>
</dbReference>
<dbReference type="CDD" id="cd02020">
    <property type="entry name" value="CMPK"/>
    <property type="match status" value="1"/>
</dbReference>
<feature type="binding site" evidence="15">
    <location>
        <position position="60"/>
    </location>
    <ligand>
        <name>beta-alanine</name>
        <dbReference type="ChEBI" id="CHEBI:57966"/>
    </ligand>
</feature>
<comment type="caution">
    <text evidence="15">Lacks conserved residue(s) required for the propagation of feature annotation.</text>
</comment>
<evidence type="ECO:0000256" key="7">
    <source>
        <dbReference type="ARBA" id="ARBA00022679"/>
    </source>
</evidence>
<dbReference type="CDD" id="cd00560">
    <property type="entry name" value="PanC"/>
    <property type="match status" value="1"/>
</dbReference>
<organism evidence="17 18">
    <name type="scientific">Phormidium yuhuli AB48</name>
    <dbReference type="NCBI Taxonomy" id="2940671"/>
    <lineage>
        <taxon>Bacteria</taxon>
        <taxon>Bacillati</taxon>
        <taxon>Cyanobacteriota</taxon>
        <taxon>Cyanophyceae</taxon>
        <taxon>Oscillatoriophycideae</taxon>
        <taxon>Oscillatoriales</taxon>
        <taxon>Oscillatoriaceae</taxon>
        <taxon>Phormidium</taxon>
        <taxon>Phormidium yuhuli</taxon>
    </lineage>
</organism>
<dbReference type="InterPro" id="IPR042176">
    <property type="entry name" value="Pantoate_ligase_C"/>
</dbReference>
<feature type="binding site" evidence="15">
    <location>
        <position position="181"/>
    </location>
    <ligand>
        <name>ATP</name>
        <dbReference type="ChEBI" id="CHEBI:30616"/>
    </ligand>
</feature>
<dbReference type="SUPFAM" id="SSF52540">
    <property type="entry name" value="P-loop containing nucleoside triphosphate hydrolases"/>
    <property type="match status" value="1"/>
</dbReference>
<feature type="binding site" evidence="15">
    <location>
        <begin position="189"/>
        <end position="192"/>
    </location>
    <ligand>
        <name>ATP</name>
        <dbReference type="ChEBI" id="CHEBI:30616"/>
    </ligand>
</feature>
<dbReference type="EMBL" id="CP098611">
    <property type="protein sequence ID" value="USR92784.1"/>
    <property type="molecule type" value="Genomic_DNA"/>
</dbReference>
<keyword evidence="9 15" id="KW-0418">Kinase</keyword>
<evidence type="ECO:0000313" key="18">
    <source>
        <dbReference type="Proteomes" id="UP001056708"/>
    </source>
</evidence>
<keyword evidence="4 15" id="KW-0963">Cytoplasm</keyword>
<evidence type="ECO:0000256" key="5">
    <source>
        <dbReference type="ARBA" id="ARBA00022598"/>
    </source>
</evidence>
<evidence type="ECO:0000256" key="8">
    <source>
        <dbReference type="ARBA" id="ARBA00022741"/>
    </source>
</evidence>
<comment type="similarity">
    <text evidence="15">In the C-terminal section; belongs to the cytidylate kinase family. Type 1 subfamily.</text>
</comment>
<gene>
    <name evidence="15" type="primary">panC/cmk</name>
    <name evidence="17" type="ORF">NEA10_08755</name>
</gene>
<dbReference type="Pfam" id="PF02569">
    <property type="entry name" value="Pantoate_ligase"/>
    <property type="match status" value="1"/>
</dbReference>
<evidence type="ECO:0000256" key="11">
    <source>
        <dbReference type="ARBA" id="ARBA00023268"/>
    </source>
</evidence>
<dbReference type="PANTHER" id="PTHR21299:SF2">
    <property type="entry name" value="CYTIDYLATE KINASE"/>
    <property type="match status" value="1"/>
</dbReference>
<protein>
    <recommendedName>
        <fullName evidence="15">Bifunctional pantoate ligase/cytidylate kinase</fullName>
    </recommendedName>
    <domain>
        <recommendedName>
            <fullName evidence="15">Pantothenate synthetase</fullName>
            <shortName evidence="15">PS</shortName>
            <ecNumber evidence="15">6.3.2.1</ecNumber>
        </recommendedName>
        <alternativeName>
            <fullName evidence="15">Pantoate--beta-alanine ligase</fullName>
        </alternativeName>
        <alternativeName>
            <fullName evidence="15">Pantoate-activating enzyme</fullName>
        </alternativeName>
    </domain>
    <domain>
        <recommendedName>
            <fullName evidence="15">Cytidylate kinase</fullName>
            <shortName evidence="15">CK</shortName>
            <ecNumber evidence="15">2.7.4.25</ecNumber>
        </recommendedName>
        <alternativeName>
            <fullName evidence="15">Cytidine monophosphate kinase</fullName>
            <shortName evidence="15">CMP kinase</shortName>
        </alternativeName>
    </domain>
</protein>
<dbReference type="NCBIfam" id="TIGR00017">
    <property type="entry name" value="cmk"/>
    <property type="match status" value="1"/>
</dbReference>
<feature type="domain" description="Cytidylate kinase" evidence="16">
    <location>
        <begin position="291"/>
        <end position="505"/>
    </location>
</feature>
<dbReference type="EC" id="6.3.2.1" evidence="15"/>
<dbReference type="SUPFAM" id="SSF52374">
    <property type="entry name" value="Nucleotidylyl transferase"/>
    <property type="match status" value="1"/>
</dbReference>
<comment type="catalytic activity">
    <reaction evidence="14 15">
        <text>CMP + ATP = CDP + ADP</text>
        <dbReference type="Rhea" id="RHEA:11600"/>
        <dbReference type="ChEBI" id="CHEBI:30616"/>
        <dbReference type="ChEBI" id="CHEBI:58069"/>
        <dbReference type="ChEBI" id="CHEBI:60377"/>
        <dbReference type="ChEBI" id="CHEBI:456216"/>
        <dbReference type="EC" id="2.7.4.25"/>
    </reaction>
</comment>
<dbReference type="InterPro" id="IPR011994">
    <property type="entry name" value="Cytidylate_kinase_dom"/>
</dbReference>
<keyword evidence="18" id="KW-1185">Reference proteome</keyword>
<sequence>MRQLTTIAELRDYRQRLSPTESLGLVPTLGNLHAGHLSLIRRGRSHNDQLMVSIFLNPLQFGPNEDLARYPRTLDADLDHCREAGVDAVFCPQPEELGISSPDSSSVLTQVCPPESLTSVLCGRSRPGHFQGVATIVSKLFNLIQPQRAYFGEKDAQQLLIIRRLVADLNFPIEIIACPVVRETSGLAYSSRNQYLSDRQREHASVLYRGLAAARSEFHRGQRDAEALLKIVQAELAQVPQVQPEYVELVDPQSLAPLTTIEDQGRLAIAAHLGSTRLIDTMVLTVRQPIIAIDGPAGAGKSTVTRQVADKLGLLYLDTGAMYRAVTWYVLECGIPVQDETHIAQFLKTCQIRLEPQGDSPQCRVWVNQHEVTQAIRSPDVTAQVSTVAAFPAVREFLVRQQQEYGAAGGLVAEGRDMGTQVFPDAEVKIFLTASVQERARRRQLDLEKQGYEVSLSQLEAEIAQRDQQDSTRPISPLQKAEDAIEIQTDDLTVEDVVSQILSHVPSD</sequence>
<dbReference type="Gene3D" id="3.40.50.620">
    <property type="entry name" value="HUPs"/>
    <property type="match status" value="1"/>
</dbReference>